<evidence type="ECO:0000256" key="1">
    <source>
        <dbReference type="SAM" id="Phobius"/>
    </source>
</evidence>
<organism evidence="2 3">
    <name type="scientific">Flavivirga aquimarina</name>
    <dbReference type="NCBI Taxonomy" id="2027862"/>
    <lineage>
        <taxon>Bacteria</taxon>
        <taxon>Pseudomonadati</taxon>
        <taxon>Bacteroidota</taxon>
        <taxon>Flavobacteriia</taxon>
        <taxon>Flavobacteriales</taxon>
        <taxon>Flavobacteriaceae</taxon>
        <taxon>Flavivirga</taxon>
    </lineage>
</organism>
<dbReference type="Pfam" id="PF12412">
    <property type="entry name" value="DUF3667"/>
    <property type="match status" value="1"/>
</dbReference>
<dbReference type="RefSeq" id="WP_303278871.1">
    <property type="nucleotide sequence ID" value="NZ_JAUOEK010000142.1"/>
</dbReference>
<feature type="transmembrane region" description="Helical" evidence="1">
    <location>
        <begin position="270"/>
        <end position="292"/>
    </location>
</feature>
<name>A0ABT8WDN2_9FLAO</name>
<sequence length="302" mass="35006">MKTELETCKNCENLFEETFRFCPHCGQQAKDDLTVGVLFYNTISNYFSFDARFFKSFFPLLFKPGYLARKFVEGKRLMYLHPAQLYLFVSVVFFFLLSTTIVRNQVQSLDTELKKTIKKPLISDSIQLRNQKIIDSIKLDSLLSPISEKGIPGIKAEEMKILDSVIKSSTSKKSEFSFGINEKQIDSLVAIGVPNNVIYKAMGMSDDAGYITKKFYTQTLKFYKQRNGGQILQAIYDTIPISLFILLPIFALILKLLFYRRGSYAYHLVFSFYYFSFLFTVFSLILIANNFFEVPDWIIGYW</sequence>
<gene>
    <name evidence="2" type="ORF">Q4Q35_15265</name>
</gene>
<dbReference type="EMBL" id="JAUOEK010000142">
    <property type="protein sequence ID" value="MDO5971167.1"/>
    <property type="molecule type" value="Genomic_DNA"/>
</dbReference>
<dbReference type="Proteomes" id="UP001176883">
    <property type="component" value="Unassembled WGS sequence"/>
</dbReference>
<protein>
    <submittedName>
        <fullName evidence="2">DUF3667 domain-containing protein</fullName>
    </submittedName>
</protein>
<keyword evidence="3" id="KW-1185">Reference proteome</keyword>
<feature type="transmembrane region" description="Helical" evidence="1">
    <location>
        <begin position="85"/>
        <end position="102"/>
    </location>
</feature>
<comment type="caution">
    <text evidence="2">The sequence shown here is derived from an EMBL/GenBank/DDBJ whole genome shotgun (WGS) entry which is preliminary data.</text>
</comment>
<keyword evidence="1" id="KW-1133">Transmembrane helix</keyword>
<evidence type="ECO:0000313" key="3">
    <source>
        <dbReference type="Proteomes" id="UP001176883"/>
    </source>
</evidence>
<proteinExistence type="predicted"/>
<feature type="transmembrane region" description="Helical" evidence="1">
    <location>
        <begin position="239"/>
        <end position="258"/>
    </location>
</feature>
<reference evidence="2" key="1">
    <citation type="submission" date="2023-07" db="EMBL/GenBank/DDBJ databases">
        <title>Two novel species in the genus Flavivirga.</title>
        <authorList>
            <person name="Kwon K."/>
        </authorList>
    </citation>
    <scope>NUCLEOTIDE SEQUENCE</scope>
    <source>
        <strain evidence="2">KCTC 52353</strain>
    </source>
</reference>
<keyword evidence="1" id="KW-0472">Membrane</keyword>
<dbReference type="InterPro" id="IPR022134">
    <property type="entry name" value="DUF3667"/>
</dbReference>
<keyword evidence="1" id="KW-0812">Transmembrane</keyword>
<accession>A0ABT8WDN2</accession>
<evidence type="ECO:0000313" key="2">
    <source>
        <dbReference type="EMBL" id="MDO5971167.1"/>
    </source>
</evidence>